<reference evidence="1 2" key="1">
    <citation type="submission" date="2018-04" db="EMBL/GenBank/DDBJ databases">
        <title>Characteristic and Complete Genome Sequencing of A Novel Member of Infective Endocarditis Causative Bacteria: Bergeyella cardium QL-PH.</title>
        <authorList>
            <person name="Pan H."/>
            <person name="Sun E."/>
            <person name="Zhang Y."/>
        </authorList>
    </citation>
    <scope>NUCLEOTIDE SEQUENCE [LARGE SCALE GENOMIC DNA]</scope>
    <source>
        <strain evidence="1 2">HPQL</strain>
    </source>
</reference>
<protein>
    <submittedName>
        <fullName evidence="1">Uncharacterized protein</fullName>
    </submittedName>
</protein>
<gene>
    <name evidence="1" type="ORF">DBX24_00960</name>
</gene>
<dbReference type="GO" id="GO:0009055">
    <property type="term" value="F:electron transfer activity"/>
    <property type="evidence" value="ECO:0007669"/>
    <property type="project" value="InterPro"/>
</dbReference>
<accession>A0A6P1QS02</accession>
<keyword evidence="2" id="KW-1185">Reference proteome</keyword>
<dbReference type="Proteomes" id="UP000464318">
    <property type="component" value="Chromosome"/>
</dbReference>
<dbReference type="GO" id="GO:0022900">
    <property type="term" value="P:electron transport chain"/>
    <property type="evidence" value="ECO:0007669"/>
    <property type="project" value="InterPro"/>
</dbReference>
<proteinExistence type="predicted"/>
<name>A0A6P1QS02_9FLAO</name>
<evidence type="ECO:0000313" key="2">
    <source>
        <dbReference type="Proteomes" id="UP000464318"/>
    </source>
</evidence>
<sequence>MKKKIVYILLLISFIVNLVLIYKFLIKGDTYRYEGDSRQSIRMSKDHREFVMAEMRQFVESVQQINKGIMTNDPKPVIEAGKRSGRGVGEHAPDGLIKSLPVGFKKLGFGTHGLFEEISEAAKTDFNPKTTQQQLDKLLNNCVACHATYKIDVAPAK</sequence>
<dbReference type="RefSeq" id="WP_120488744.1">
    <property type="nucleotide sequence ID" value="NZ_CP029149.1"/>
</dbReference>
<dbReference type="AlphaFoldDB" id="A0A6P1QS02"/>
<dbReference type="EMBL" id="CP029149">
    <property type="protein sequence ID" value="QHN64559.1"/>
    <property type="molecule type" value="Genomic_DNA"/>
</dbReference>
<dbReference type="OrthoDB" id="1150802at2"/>
<organism evidence="1 2">
    <name type="scientific">Bergeyella cardium</name>
    <dbReference type="NCBI Taxonomy" id="1585976"/>
    <lineage>
        <taxon>Bacteria</taxon>
        <taxon>Pseudomonadati</taxon>
        <taxon>Bacteroidota</taxon>
        <taxon>Flavobacteriia</taxon>
        <taxon>Flavobacteriales</taxon>
        <taxon>Weeksellaceae</taxon>
        <taxon>Bergeyella</taxon>
    </lineage>
</organism>
<dbReference type="InterPro" id="IPR010980">
    <property type="entry name" value="Cyt_c/b562"/>
</dbReference>
<dbReference type="GO" id="GO:0020037">
    <property type="term" value="F:heme binding"/>
    <property type="evidence" value="ECO:0007669"/>
    <property type="project" value="InterPro"/>
</dbReference>
<dbReference type="SUPFAM" id="SSF47175">
    <property type="entry name" value="Cytochromes"/>
    <property type="match status" value="1"/>
</dbReference>
<evidence type="ECO:0000313" key="1">
    <source>
        <dbReference type="EMBL" id="QHN64559.1"/>
    </source>
</evidence>
<dbReference type="Gene3D" id="1.20.120.10">
    <property type="entry name" value="Cytochrome c/b562"/>
    <property type="match status" value="1"/>
</dbReference>
<dbReference type="GO" id="GO:0005506">
    <property type="term" value="F:iron ion binding"/>
    <property type="evidence" value="ECO:0007669"/>
    <property type="project" value="InterPro"/>
</dbReference>
<dbReference type="KEGG" id="bcad:DBX24_00960"/>